<accession>A0ABT0RYJ7</accession>
<keyword evidence="2" id="KW-1185">Reference proteome</keyword>
<evidence type="ECO:0000313" key="2">
    <source>
        <dbReference type="Proteomes" id="UP001203410"/>
    </source>
</evidence>
<gene>
    <name evidence="1" type="ORF">LZ496_13365</name>
</gene>
<comment type="caution">
    <text evidence="1">The sequence shown here is derived from an EMBL/GenBank/DDBJ whole genome shotgun (WGS) entry which is preliminary data.</text>
</comment>
<organism evidence="1 2">
    <name type="scientific">Sphingomonas caseinilyticus</name>
    <dbReference type="NCBI Taxonomy" id="2908205"/>
    <lineage>
        <taxon>Bacteria</taxon>
        <taxon>Pseudomonadati</taxon>
        <taxon>Pseudomonadota</taxon>
        <taxon>Alphaproteobacteria</taxon>
        <taxon>Sphingomonadales</taxon>
        <taxon>Sphingomonadaceae</taxon>
        <taxon>Sphingomonas</taxon>
    </lineage>
</organism>
<sequence>MLILFAAAIAANAPALQPAFEPMAFLIGHCWEGRFQGGETDRHCFETVYDGQHIRDRHEVTGTKGVYRGETIYSREGQAVSYTYWNSLGGVSRGSMKPVGDKLDFGEEKYRSPDGSEASIATHWQRKGTDAYEAITSSIQMPSMNRTVVYRRTDRPGAGAQ</sequence>
<dbReference type="RefSeq" id="WP_249905222.1">
    <property type="nucleotide sequence ID" value="NZ_JAMGBA010000004.1"/>
</dbReference>
<dbReference type="EMBL" id="JAMGBA010000004">
    <property type="protein sequence ID" value="MCL6699765.1"/>
    <property type="molecule type" value="Genomic_DNA"/>
</dbReference>
<evidence type="ECO:0008006" key="3">
    <source>
        <dbReference type="Google" id="ProtNLM"/>
    </source>
</evidence>
<name>A0ABT0RYJ7_9SPHN</name>
<reference evidence="1 2" key="1">
    <citation type="submission" date="2022-05" db="EMBL/GenBank/DDBJ databases">
        <authorList>
            <person name="Jo J.-H."/>
            <person name="Im W.-T."/>
        </authorList>
    </citation>
    <scope>NUCLEOTIDE SEQUENCE [LARGE SCALE GENOMIC DNA]</scope>
    <source>
        <strain evidence="1 2">NSE70-1</strain>
    </source>
</reference>
<dbReference type="Proteomes" id="UP001203410">
    <property type="component" value="Unassembled WGS sequence"/>
</dbReference>
<proteinExistence type="predicted"/>
<protein>
    <recommendedName>
        <fullName evidence="3">MORN repeat variant</fullName>
    </recommendedName>
</protein>
<evidence type="ECO:0000313" key="1">
    <source>
        <dbReference type="EMBL" id="MCL6699765.1"/>
    </source>
</evidence>